<dbReference type="EMBL" id="BKAU01000001">
    <property type="protein sequence ID" value="GEP94720.1"/>
    <property type="molecule type" value="Genomic_DNA"/>
</dbReference>
<dbReference type="OrthoDB" id="9795306at2"/>
<dbReference type="CDD" id="cd06588">
    <property type="entry name" value="PhnB_like"/>
    <property type="match status" value="1"/>
</dbReference>
<accession>A0A512RG96</accession>
<organism evidence="2 3">
    <name type="scientific">Chitinophaga cymbidii</name>
    <dbReference type="NCBI Taxonomy" id="1096750"/>
    <lineage>
        <taxon>Bacteria</taxon>
        <taxon>Pseudomonadati</taxon>
        <taxon>Bacteroidota</taxon>
        <taxon>Chitinophagia</taxon>
        <taxon>Chitinophagales</taxon>
        <taxon>Chitinophagaceae</taxon>
        <taxon>Chitinophaga</taxon>
    </lineage>
</organism>
<dbReference type="Pfam" id="PF06983">
    <property type="entry name" value="3-dmu-9_3-mt"/>
    <property type="match status" value="1"/>
</dbReference>
<dbReference type="SUPFAM" id="SSF54593">
    <property type="entry name" value="Glyoxalase/Bleomycin resistance protein/Dihydroxybiphenyl dioxygenase"/>
    <property type="match status" value="1"/>
</dbReference>
<dbReference type="PANTHER" id="PTHR33990:SF1">
    <property type="entry name" value="PROTEIN YJDN"/>
    <property type="match status" value="1"/>
</dbReference>
<dbReference type="Proteomes" id="UP000321436">
    <property type="component" value="Unassembled WGS sequence"/>
</dbReference>
<evidence type="ECO:0000259" key="1">
    <source>
        <dbReference type="Pfam" id="PF06983"/>
    </source>
</evidence>
<proteinExistence type="predicted"/>
<dbReference type="Gene3D" id="3.10.180.10">
    <property type="entry name" value="2,3-Dihydroxybiphenyl 1,2-Dioxygenase, domain 1"/>
    <property type="match status" value="1"/>
</dbReference>
<evidence type="ECO:0000313" key="2">
    <source>
        <dbReference type="EMBL" id="GEP94720.1"/>
    </source>
</evidence>
<comment type="caution">
    <text evidence="2">The sequence shown here is derived from an EMBL/GenBank/DDBJ whole genome shotgun (WGS) entry which is preliminary data.</text>
</comment>
<feature type="domain" description="PhnB-like" evidence="1">
    <location>
        <begin position="3"/>
        <end position="130"/>
    </location>
</feature>
<keyword evidence="3" id="KW-1185">Reference proteome</keyword>
<evidence type="ECO:0000313" key="3">
    <source>
        <dbReference type="Proteomes" id="UP000321436"/>
    </source>
</evidence>
<dbReference type="RefSeq" id="WP_146858360.1">
    <property type="nucleotide sequence ID" value="NZ_BKAU01000001.1"/>
</dbReference>
<gene>
    <name evidence="2" type="ORF">CCY01nite_09800</name>
</gene>
<dbReference type="PANTHER" id="PTHR33990">
    <property type="entry name" value="PROTEIN YJDN-RELATED"/>
    <property type="match status" value="1"/>
</dbReference>
<dbReference type="InterPro" id="IPR028973">
    <property type="entry name" value="PhnB-like"/>
</dbReference>
<protein>
    <submittedName>
        <fullName evidence="2">VOC family protein</fullName>
    </submittedName>
</protein>
<reference evidence="2 3" key="1">
    <citation type="submission" date="2019-07" db="EMBL/GenBank/DDBJ databases">
        <title>Whole genome shotgun sequence of Chitinophaga cymbidii NBRC 109752.</title>
        <authorList>
            <person name="Hosoyama A."/>
            <person name="Uohara A."/>
            <person name="Ohji S."/>
            <person name="Ichikawa N."/>
        </authorList>
    </citation>
    <scope>NUCLEOTIDE SEQUENCE [LARGE SCALE GENOMIC DNA]</scope>
    <source>
        <strain evidence="2 3">NBRC 109752</strain>
    </source>
</reference>
<sequence length="140" mass="16055">MKQICVYLTFNGNCREAMHFYRDCLGGELSFQTIGESFLFEDDMPVTMKNIVLHATLKKDNFTIMATDIVGEEGLVKGNAVSLMLHCASEREARDRYVKLSRGGRQVQPLQLNFWGALFGYLTDRFGNHWVLNYQSFKSL</sequence>
<dbReference type="AlphaFoldDB" id="A0A512RG96"/>
<dbReference type="InterPro" id="IPR029068">
    <property type="entry name" value="Glyas_Bleomycin-R_OHBP_Dase"/>
</dbReference>
<name>A0A512RG96_9BACT</name>